<comment type="caution">
    <text evidence="1">The sequence shown here is derived from an EMBL/GenBank/DDBJ whole genome shotgun (WGS) entry which is preliminary data.</text>
</comment>
<evidence type="ECO:0000313" key="2">
    <source>
        <dbReference type="Proteomes" id="UP000789366"/>
    </source>
</evidence>
<proteinExistence type="predicted"/>
<organism evidence="1 2">
    <name type="scientific">Cetraspora pellucida</name>
    <dbReference type="NCBI Taxonomy" id="1433469"/>
    <lineage>
        <taxon>Eukaryota</taxon>
        <taxon>Fungi</taxon>
        <taxon>Fungi incertae sedis</taxon>
        <taxon>Mucoromycota</taxon>
        <taxon>Glomeromycotina</taxon>
        <taxon>Glomeromycetes</taxon>
        <taxon>Diversisporales</taxon>
        <taxon>Gigasporaceae</taxon>
        <taxon>Cetraspora</taxon>
    </lineage>
</organism>
<reference evidence="1" key="1">
    <citation type="submission" date="2021-06" db="EMBL/GenBank/DDBJ databases">
        <authorList>
            <person name="Kallberg Y."/>
            <person name="Tangrot J."/>
            <person name="Rosling A."/>
        </authorList>
    </citation>
    <scope>NUCLEOTIDE SEQUENCE</scope>
    <source>
        <strain evidence="1">28 12/20/2015</strain>
    </source>
</reference>
<feature type="non-terminal residue" evidence="1">
    <location>
        <position position="72"/>
    </location>
</feature>
<keyword evidence="2" id="KW-1185">Reference proteome</keyword>
<evidence type="ECO:0000313" key="1">
    <source>
        <dbReference type="EMBL" id="CAG8703650.1"/>
    </source>
</evidence>
<name>A0ACA9PD24_9GLOM</name>
<protein>
    <submittedName>
        <fullName evidence="1">7328_t:CDS:1</fullName>
    </submittedName>
</protein>
<accession>A0ACA9PD24</accession>
<sequence>MVCGMLQSDKRLRRRYNSVGHEIISNHKKIILVAYSRVMERNRSLKLSTRMTACNVLSDSKFLSEVLGGGIS</sequence>
<dbReference type="Proteomes" id="UP000789366">
    <property type="component" value="Unassembled WGS sequence"/>
</dbReference>
<dbReference type="EMBL" id="CAJVPW010024137">
    <property type="protein sequence ID" value="CAG8703650.1"/>
    <property type="molecule type" value="Genomic_DNA"/>
</dbReference>
<gene>
    <name evidence="1" type="ORF">SPELUC_LOCUS11405</name>
</gene>